<dbReference type="EMBL" id="JAHRHJ020000009">
    <property type="protein sequence ID" value="KAH9300789.1"/>
    <property type="molecule type" value="Genomic_DNA"/>
</dbReference>
<organism evidence="2 3">
    <name type="scientific">Taxus chinensis</name>
    <name type="common">Chinese yew</name>
    <name type="synonym">Taxus wallichiana var. chinensis</name>
    <dbReference type="NCBI Taxonomy" id="29808"/>
    <lineage>
        <taxon>Eukaryota</taxon>
        <taxon>Viridiplantae</taxon>
        <taxon>Streptophyta</taxon>
        <taxon>Embryophyta</taxon>
        <taxon>Tracheophyta</taxon>
        <taxon>Spermatophyta</taxon>
        <taxon>Pinopsida</taxon>
        <taxon>Pinidae</taxon>
        <taxon>Conifers II</taxon>
        <taxon>Cupressales</taxon>
        <taxon>Taxaceae</taxon>
        <taxon>Taxus</taxon>
    </lineage>
</organism>
<evidence type="ECO:0000256" key="1">
    <source>
        <dbReference type="SAM" id="MobiDB-lite"/>
    </source>
</evidence>
<feature type="non-terminal residue" evidence="2">
    <location>
        <position position="1"/>
    </location>
</feature>
<evidence type="ECO:0000313" key="2">
    <source>
        <dbReference type="EMBL" id="KAH9300789.1"/>
    </source>
</evidence>
<feature type="compositionally biased region" description="Basic and acidic residues" evidence="1">
    <location>
        <begin position="46"/>
        <end position="59"/>
    </location>
</feature>
<name>A0AA38FCA4_TAXCH</name>
<accession>A0AA38FCA4</accession>
<sequence>GSRIGCKEKSDLEEGIKDREPKEEENSYLQAEEENLAMEVTIPGNKTKDQPAVRSGTDK</sequence>
<dbReference type="Proteomes" id="UP000824469">
    <property type="component" value="Unassembled WGS sequence"/>
</dbReference>
<evidence type="ECO:0000313" key="3">
    <source>
        <dbReference type="Proteomes" id="UP000824469"/>
    </source>
</evidence>
<feature type="region of interest" description="Disordered" evidence="1">
    <location>
        <begin position="1"/>
        <end position="28"/>
    </location>
</feature>
<gene>
    <name evidence="2" type="ORF">KI387_012372</name>
</gene>
<feature type="compositionally biased region" description="Basic and acidic residues" evidence="1">
    <location>
        <begin position="1"/>
        <end position="25"/>
    </location>
</feature>
<feature type="region of interest" description="Disordered" evidence="1">
    <location>
        <begin position="40"/>
        <end position="59"/>
    </location>
</feature>
<comment type="caution">
    <text evidence="2">The sequence shown here is derived from an EMBL/GenBank/DDBJ whole genome shotgun (WGS) entry which is preliminary data.</text>
</comment>
<protein>
    <submittedName>
        <fullName evidence="2">Uncharacterized protein</fullName>
    </submittedName>
</protein>
<proteinExistence type="predicted"/>
<feature type="non-terminal residue" evidence="2">
    <location>
        <position position="59"/>
    </location>
</feature>
<dbReference type="AlphaFoldDB" id="A0AA38FCA4"/>
<reference evidence="2 3" key="1">
    <citation type="journal article" date="2021" name="Nat. Plants">
        <title>The Taxus genome provides insights into paclitaxel biosynthesis.</title>
        <authorList>
            <person name="Xiong X."/>
            <person name="Gou J."/>
            <person name="Liao Q."/>
            <person name="Li Y."/>
            <person name="Zhou Q."/>
            <person name="Bi G."/>
            <person name="Li C."/>
            <person name="Du R."/>
            <person name="Wang X."/>
            <person name="Sun T."/>
            <person name="Guo L."/>
            <person name="Liang H."/>
            <person name="Lu P."/>
            <person name="Wu Y."/>
            <person name="Zhang Z."/>
            <person name="Ro D.K."/>
            <person name="Shang Y."/>
            <person name="Huang S."/>
            <person name="Yan J."/>
        </authorList>
    </citation>
    <scope>NUCLEOTIDE SEQUENCE [LARGE SCALE GENOMIC DNA]</scope>
    <source>
        <strain evidence="2">Ta-2019</strain>
    </source>
</reference>
<keyword evidence="3" id="KW-1185">Reference proteome</keyword>